<dbReference type="InterPro" id="IPR025543">
    <property type="entry name" value="Dodecin-like"/>
</dbReference>
<dbReference type="STRING" id="665467.SAMN02982931_04099"/>
<reference evidence="1 2" key="1">
    <citation type="submission" date="2016-10" db="EMBL/GenBank/DDBJ databases">
        <authorList>
            <person name="de Groot N.N."/>
        </authorList>
    </citation>
    <scope>NUCLEOTIDE SEQUENCE [LARGE SCALE GENOMIC DNA]</scope>
    <source>
        <strain evidence="1 2">ATCC 35022</strain>
    </source>
</reference>
<proteinExistence type="predicted"/>
<gene>
    <name evidence="1" type="ORF">SAMN02982931_04099</name>
</gene>
<dbReference type="Proteomes" id="UP000199071">
    <property type="component" value="Unassembled WGS sequence"/>
</dbReference>
<accession>A0A1G6E5S4</accession>
<organism evidence="1 2">
    <name type="scientific">Bauldia litoralis</name>
    <dbReference type="NCBI Taxonomy" id="665467"/>
    <lineage>
        <taxon>Bacteria</taxon>
        <taxon>Pseudomonadati</taxon>
        <taxon>Pseudomonadota</taxon>
        <taxon>Alphaproteobacteria</taxon>
        <taxon>Hyphomicrobiales</taxon>
        <taxon>Kaistiaceae</taxon>
        <taxon>Bauldia</taxon>
    </lineage>
</organism>
<dbReference type="SUPFAM" id="SSF89807">
    <property type="entry name" value="Dodecin-like"/>
    <property type="match status" value="1"/>
</dbReference>
<dbReference type="PANTHER" id="PTHR39324">
    <property type="entry name" value="CALCIUM DODECIN"/>
    <property type="match status" value="1"/>
</dbReference>
<keyword evidence="2" id="KW-1185">Reference proteome</keyword>
<dbReference type="Gene3D" id="3.30.1660.10">
    <property type="entry name" value="Flavin-binding protein dodecin"/>
    <property type="match status" value="1"/>
</dbReference>
<name>A0A1G6E5S4_9HYPH</name>
<dbReference type="Pfam" id="PF07311">
    <property type="entry name" value="Dodecin"/>
    <property type="match status" value="1"/>
</dbReference>
<dbReference type="AlphaFoldDB" id="A0A1G6E5S4"/>
<dbReference type="RefSeq" id="WP_090879447.1">
    <property type="nucleotide sequence ID" value="NZ_FMXQ01000010.1"/>
</dbReference>
<evidence type="ECO:0000313" key="1">
    <source>
        <dbReference type="EMBL" id="SDB52305.1"/>
    </source>
</evidence>
<sequence>MAMLKVIEVLAESKKSWDDAAQVAVSNAAKSVRKIKSINIVNMQATVNAKGKIDNYRINAKITFELE</sequence>
<dbReference type="InterPro" id="IPR036694">
    <property type="entry name" value="Dodecin-like_sf"/>
</dbReference>
<evidence type="ECO:0008006" key="3">
    <source>
        <dbReference type="Google" id="ProtNLM"/>
    </source>
</evidence>
<dbReference type="EMBL" id="FMXQ01000010">
    <property type="protein sequence ID" value="SDB52305.1"/>
    <property type="molecule type" value="Genomic_DNA"/>
</dbReference>
<dbReference type="OrthoDB" id="9805449at2"/>
<dbReference type="InterPro" id="IPR009923">
    <property type="entry name" value="Dodecin"/>
</dbReference>
<dbReference type="PANTHER" id="PTHR39324:SF1">
    <property type="entry name" value="CALCIUM DODECIN"/>
    <property type="match status" value="1"/>
</dbReference>
<evidence type="ECO:0000313" key="2">
    <source>
        <dbReference type="Proteomes" id="UP000199071"/>
    </source>
</evidence>
<protein>
    <recommendedName>
        <fullName evidence="3">Dodecin domain-containing protein</fullName>
    </recommendedName>
</protein>